<comment type="caution">
    <text evidence="2">The sequence shown here is derived from an EMBL/GenBank/DDBJ whole genome shotgun (WGS) entry which is preliminary data.</text>
</comment>
<organism evidence="2 3">
    <name type="scientific">Gordonia asplenii</name>
    <dbReference type="NCBI Taxonomy" id="2725283"/>
    <lineage>
        <taxon>Bacteria</taxon>
        <taxon>Bacillati</taxon>
        <taxon>Actinomycetota</taxon>
        <taxon>Actinomycetes</taxon>
        <taxon>Mycobacteriales</taxon>
        <taxon>Gordoniaceae</taxon>
        <taxon>Gordonia</taxon>
    </lineage>
</organism>
<sequence length="158" mass="16501">MVVVVACGSPGPTSPTSPPTTTGSQASTTSPDTPTPETPPASETSETTTPDPPPPYIDHVQWAQTDVGASLQVYPTPAGRQASAETAMAQAWHEVLVLAPTANTPTMKAQFDCHWTFARLVDPTKASWNLEPSRPVVTSDQMIAARCNPGGAEEGPAH</sequence>
<dbReference type="Pfam" id="PF10783">
    <property type="entry name" value="DUF2599"/>
    <property type="match status" value="1"/>
</dbReference>
<protein>
    <submittedName>
        <fullName evidence="2">DUF2599 domain-containing protein</fullName>
    </submittedName>
</protein>
<dbReference type="InterPro" id="IPR019719">
    <property type="entry name" value="DUF2599"/>
</dbReference>
<name>A0A848KZ51_9ACTN</name>
<feature type="compositionally biased region" description="Low complexity" evidence="1">
    <location>
        <begin position="40"/>
        <end position="49"/>
    </location>
</feature>
<dbReference type="Proteomes" id="UP000550729">
    <property type="component" value="Unassembled WGS sequence"/>
</dbReference>
<evidence type="ECO:0000313" key="2">
    <source>
        <dbReference type="EMBL" id="NMO03866.1"/>
    </source>
</evidence>
<dbReference type="AlphaFoldDB" id="A0A848KZ51"/>
<feature type="region of interest" description="Disordered" evidence="1">
    <location>
        <begin position="1"/>
        <end position="59"/>
    </location>
</feature>
<evidence type="ECO:0000256" key="1">
    <source>
        <dbReference type="SAM" id="MobiDB-lite"/>
    </source>
</evidence>
<proteinExistence type="predicted"/>
<reference evidence="2 3" key="1">
    <citation type="submission" date="2020-04" db="EMBL/GenBank/DDBJ databases">
        <title>Gordonia sp. nov. TBRC 11910.</title>
        <authorList>
            <person name="Suriyachadkun C."/>
        </authorList>
    </citation>
    <scope>NUCLEOTIDE SEQUENCE [LARGE SCALE GENOMIC DNA]</scope>
    <source>
        <strain evidence="2 3">TBRC 11910</strain>
    </source>
</reference>
<dbReference type="EMBL" id="JABBNB010000028">
    <property type="protein sequence ID" value="NMO03866.1"/>
    <property type="molecule type" value="Genomic_DNA"/>
</dbReference>
<accession>A0A848KZ51</accession>
<evidence type="ECO:0000313" key="3">
    <source>
        <dbReference type="Proteomes" id="UP000550729"/>
    </source>
</evidence>
<keyword evidence="3" id="KW-1185">Reference proteome</keyword>
<gene>
    <name evidence="2" type="ORF">HH308_21875</name>
</gene>
<feature type="compositionally biased region" description="Low complexity" evidence="1">
    <location>
        <begin position="19"/>
        <end position="32"/>
    </location>
</feature>